<dbReference type="InterPro" id="IPR049453">
    <property type="entry name" value="Memb_transporter_dom"/>
</dbReference>
<dbReference type="Proteomes" id="UP000000759">
    <property type="component" value="Chromosome 7"/>
</dbReference>
<evidence type="ECO:0000259" key="6">
    <source>
        <dbReference type="Pfam" id="PF13515"/>
    </source>
</evidence>
<evidence type="ECO:0000256" key="1">
    <source>
        <dbReference type="ARBA" id="ARBA00004141"/>
    </source>
</evidence>
<dbReference type="RefSeq" id="XP_002179687.1">
    <property type="nucleotide sequence ID" value="XM_002179651.1"/>
</dbReference>
<dbReference type="GeneID" id="7200378"/>
<organism evidence="7 8">
    <name type="scientific">Phaeodactylum tricornutum (strain CCAP 1055/1)</name>
    <dbReference type="NCBI Taxonomy" id="556484"/>
    <lineage>
        <taxon>Eukaryota</taxon>
        <taxon>Sar</taxon>
        <taxon>Stramenopiles</taxon>
        <taxon>Ochrophyta</taxon>
        <taxon>Bacillariophyta</taxon>
        <taxon>Bacillariophyceae</taxon>
        <taxon>Bacillariophycidae</taxon>
        <taxon>Naviculales</taxon>
        <taxon>Phaeodactylaceae</taxon>
        <taxon>Phaeodactylum</taxon>
    </lineage>
</organism>
<keyword evidence="8" id="KW-1185">Reference proteome</keyword>
<dbReference type="eggNOG" id="ENOG502SEFQ">
    <property type="taxonomic scope" value="Eukaryota"/>
</dbReference>
<feature type="domain" description="Integral membrane bound transporter" evidence="6">
    <location>
        <begin position="117"/>
        <end position="256"/>
    </location>
</feature>
<dbReference type="EMBL" id="CM000610">
    <property type="protein sequence ID" value="EEC48673.1"/>
    <property type="molecule type" value="Genomic_DNA"/>
</dbReference>
<dbReference type="PANTHER" id="PTHR31086">
    <property type="entry name" value="ALUMINUM-ACTIVATED MALATE TRANSPORTER 10"/>
    <property type="match status" value="1"/>
</dbReference>
<dbReference type="AlphaFoldDB" id="B7FY77"/>
<dbReference type="GO" id="GO:0016020">
    <property type="term" value="C:membrane"/>
    <property type="evidence" value="ECO:0007669"/>
    <property type="project" value="UniProtKB-SubCell"/>
</dbReference>
<reference evidence="7 8" key="1">
    <citation type="journal article" date="2008" name="Nature">
        <title>The Phaeodactylum genome reveals the evolutionary history of diatom genomes.</title>
        <authorList>
            <person name="Bowler C."/>
            <person name="Allen A.E."/>
            <person name="Badger J.H."/>
            <person name="Grimwood J."/>
            <person name="Jabbari K."/>
            <person name="Kuo A."/>
            <person name="Maheswari U."/>
            <person name="Martens C."/>
            <person name="Maumus F."/>
            <person name="Otillar R.P."/>
            <person name="Rayko E."/>
            <person name="Salamov A."/>
            <person name="Vandepoele K."/>
            <person name="Beszteri B."/>
            <person name="Gruber A."/>
            <person name="Heijde M."/>
            <person name="Katinka M."/>
            <person name="Mock T."/>
            <person name="Valentin K."/>
            <person name="Verret F."/>
            <person name="Berges J.A."/>
            <person name="Brownlee C."/>
            <person name="Cadoret J.P."/>
            <person name="Chiovitti A."/>
            <person name="Choi C.J."/>
            <person name="Coesel S."/>
            <person name="De Martino A."/>
            <person name="Detter J.C."/>
            <person name="Durkin C."/>
            <person name="Falciatore A."/>
            <person name="Fournet J."/>
            <person name="Haruta M."/>
            <person name="Huysman M.J."/>
            <person name="Jenkins B.D."/>
            <person name="Jiroutova K."/>
            <person name="Jorgensen R.E."/>
            <person name="Joubert Y."/>
            <person name="Kaplan A."/>
            <person name="Kroger N."/>
            <person name="Kroth P.G."/>
            <person name="La Roche J."/>
            <person name="Lindquist E."/>
            <person name="Lommer M."/>
            <person name="Martin-Jezequel V."/>
            <person name="Lopez P.J."/>
            <person name="Lucas S."/>
            <person name="Mangogna M."/>
            <person name="McGinnis K."/>
            <person name="Medlin L.K."/>
            <person name="Montsant A."/>
            <person name="Oudot-Le Secq M.P."/>
            <person name="Napoli C."/>
            <person name="Obornik M."/>
            <person name="Parker M.S."/>
            <person name="Petit J.L."/>
            <person name="Porcel B.M."/>
            <person name="Poulsen N."/>
            <person name="Robison M."/>
            <person name="Rychlewski L."/>
            <person name="Rynearson T.A."/>
            <person name="Schmutz J."/>
            <person name="Shapiro H."/>
            <person name="Siaut M."/>
            <person name="Stanley M."/>
            <person name="Sussman M.R."/>
            <person name="Taylor A.R."/>
            <person name="Vardi A."/>
            <person name="von Dassow P."/>
            <person name="Vyverman W."/>
            <person name="Willis A."/>
            <person name="Wyrwicz L.S."/>
            <person name="Rokhsar D.S."/>
            <person name="Weissenbach J."/>
            <person name="Armbrust E.V."/>
            <person name="Green B.R."/>
            <person name="Van de Peer Y."/>
            <person name="Grigoriev I.V."/>
        </authorList>
    </citation>
    <scope>NUCLEOTIDE SEQUENCE [LARGE SCALE GENOMIC DNA]</scope>
    <source>
        <strain evidence="7 8">CCAP 1055/1</strain>
    </source>
</reference>
<proteinExistence type="predicted"/>
<dbReference type="STRING" id="556484.B7FY77"/>
<comment type="subcellular location">
    <subcellularLocation>
        <location evidence="1">Membrane</location>
        <topology evidence="1">Multi-pass membrane protein</topology>
    </subcellularLocation>
</comment>
<dbReference type="InParanoid" id="B7FY77"/>
<dbReference type="KEGG" id="pti:PHATRDRAFT_45597"/>
<gene>
    <name evidence="7" type="ORF">PHATRDRAFT_45597</name>
</gene>
<accession>B7FY77</accession>
<evidence type="ECO:0000313" key="8">
    <source>
        <dbReference type="Proteomes" id="UP000000759"/>
    </source>
</evidence>
<evidence type="ECO:0000256" key="5">
    <source>
        <dbReference type="SAM" id="Phobius"/>
    </source>
</evidence>
<feature type="transmembrane region" description="Helical" evidence="5">
    <location>
        <begin position="151"/>
        <end position="173"/>
    </location>
</feature>
<sequence>MGPCSNPNLSLTNTMIQAQELSPLINHCNKEFCAYSNESLSTLESADSRAGRTEGADDYDYDIETFAKLETRRKSSTKSWNIISRFKLDRGALQFAVRMAVLLTISSLFVLIRSEKWKYPDGMWVLVSVLFVSWFPSLDAASVIEKITQRLIGTFVGAFLGLSCGFFSIWAFPTQTYQAFFLTACMFIFNFGIIFLSGHCKVGQEKVIKQYAYATVLCVLTFCICMLPFGLDKDPKWELGVWRVCNVIVGCLLGALGSIFVWPKSTMAVLHEKTARQVKLAGEASEAVLHMAADYFAGKVDVNRLADELMASPLETRMRWKINRINSGKLSEVSMRSNHADVALKKYEDAIADWKASKMLFPLIKYDPFRLRLGKRPEENECFSSFNKEIARTLARSLRIQTTIVVLDGMVRNDTEYDFGESDLVVFSETGTFIRQMLTLPFQIHLNNSAALSLFRCLDDIRRRITQLSDAVSKPDESAAHARYAGLERFKRSLVSEDDEFLHADDDVGRGIPEFASGSNENSLFFLQLVEHLVHRSLRLYQAWKHVEMQSLQLDDPAIRALLVNSSSETRPGDSLRSLVVA</sequence>
<keyword evidence="4 5" id="KW-0472">Membrane</keyword>
<evidence type="ECO:0000256" key="2">
    <source>
        <dbReference type="ARBA" id="ARBA00022692"/>
    </source>
</evidence>
<feature type="transmembrane region" description="Helical" evidence="5">
    <location>
        <begin position="95"/>
        <end position="112"/>
    </location>
</feature>
<dbReference type="PaxDb" id="2850-Phatr45597"/>
<feature type="transmembrane region" description="Helical" evidence="5">
    <location>
        <begin position="124"/>
        <end position="144"/>
    </location>
</feature>
<dbReference type="OrthoDB" id="50252at2759"/>
<feature type="transmembrane region" description="Helical" evidence="5">
    <location>
        <begin position="211"/>
        <end position="229"/>
    </location>
</feature>
<reference evidence="8" key="2">
    <citation type="submission" date="2008-08" db="EMBL/GenBank/DDBJ databases">
        <authorList>
            <consortium name="Diatom Consortium"/>
            <person name="Grigoriev I."/>
            <person name="Grimwood J."/>
            <person name="Kuo A."/>
            <person name="Otillar R.P."/>
            <person name="Salamov A."/>
            <person name="Detter J.C."/>
            <person name="Lindquist E."/>
            <person name="Shapiro H."/>
            <person name="Lucas S."/>
            <person name="Glavina del Rio T."/>
            <person name="Pitluck S."/>
            <person name="Rokhsar D."/>
            <person name="Bowler C."/>
        </authorList>
    </citation>
    <scope>GENOME REANNOTATION</scope>
    <source>
        <strain evidence="8">CCAP 1055/1</strain>
    </source>
</reference>
<evidence type="ECO:0000256" key="4">
    <source>
        <dbReference type="ARBA" id="ARBA00023136"/>
    </source>
</evidence>
<keyword evidence="3 5" id="KW-1133">Transmembrane helix</keyword>
<keyword evidence="2 5" id="KW-0812">Transmembrane</keyword>
<evidence type="ECO:0000313" key="7">
    <source>
        <dbReference type="EMBL" id="EEC48673.1"/>
    </source>
</evidence>
<feature type="transmembrane region" description="Helical" evidence="5">
    <location>
        <begin position="241"/>
        <end position="262"/>
    </location>
</feature>
<feature type="transmembrane region" description="Helical" evidence="5">
    <location>
        <begin position="179"/>
        <end position="199"/>
    </location>
</feature>
<dbReference type="HOGENOM" id="CLU_468915_0_0_1"/>
<name>B7FY77_PHATC</name>
<evidence type="ECO:0000256" key="3">
    <source>
        <dbReference type="ARBA" id="ARBA00022989"/>
    </source>
</evidence>
<protein>
    <recommendedName>
        <fullName evidence="6">Integral membrane bound transporter domain-containing protein</fullName>
    </recommendedName>
</protein>
<dbReference type="Pfam" id="PF13515">
    <property type="entry name" value="FUSC_2"/>
    <property type="match status" value="1"/>
</dbReference>